<sequence>MESPALLRPRAASSLPIKQAPAVEEDINRPVRLFCFHLDDDSDITLAEARSYLCKEERERARAFVCERDRERYIRGRGCLRRILALQLNREPGQLEFSFGSHGRPYLAGSSLSFNISHSEGLAVCALSHSRSVGIDLEVHQEAFCFGSLLSMVFTETERCHLDESSGMERRRRFYDFWTAKEAMMKLTGLGLSLPPTEVELLLAGDRPCGFTRPLIEGTTLQHIDCKPFSETALSCYLVTAPRHRNREIDR</sequence>
<dbReference type="SUPFAM" id="SSF56214">
    <property type="entry name" value="4'-phosphopantetheinyl transferase"/>
    <property type="match status" value="2"/>
</dbReference>
<dbReference type="STRING" id="1769779.AUP74_01023"/>
<dbReference type="InterPro" id="IPR008278">
    <property type="entry name" value="4-PPantetheinyl_Trfase_dom"/>
</dbReference>
<dbReference type="EMBL" id="CP014143">
    <property type="protein sequence ID" value="AOS96488.1"/>
    <property type="molecule type" value="Genomic_DNA"/>
</dbReference>
<evidence type="ECO:0000256" key="1">
    <source>
        <dbReference type="ARBA" id="ARBA00010990"/>
    </source>
</evidence>
<reference evidence="6" key="1">
    <citation type="submission" date="2016-01" db="EMBL/GenBank/DDBJ databases">
        <title>Complete genome sequence of Microbulbifer sp. CCB-MM1, a halophile isolated from Matang Mangrove Forest, Perak.</title>
        <authorList>
            <person name="Moh T.H."/>
            <person name="Dinesh B."/>
            <person name="Lau N.-S."/>
            <person name="Go F."/>
            <person name="Alexander Chong S.-C."/>
        </authorList>
    </citation>
    <scope>NUCLEOTIDE SEQUENCE [LARGE SCALE GENOMIC DNA]</scope>
    <source>
        <strain evidence="6">CCB-MM1</strain>
    </source>
</reference>
<feature type="domain" description="4'-phosphopantetheinyl transferase" evidence="3">
    <location>
        <begin position="132"/>
        <end position="207"/>
    </location>
</feature>
<dbReference type="InterPro" id="IPR050559">
    <property type="entry name" value="P-Pant_transferase_sf"/>
</dbReference>
<dbReference type="Proteomes" id="UP000095672">
    <property type="component" value="Chromosome"/>
</dbReference>
<protein>
    <submittedName>
        <fullName evidence="5">4'-phosphopantetheinyl transferase sfp</fullName>
        <ecNumber evidence="5">2.7.8.-</ecNumber>
    </submittedName>
</protein>
<dbReference type="GO" id="GO:0005829">
    <property type="term" value="C:cytosol"/>
    <property type="evidence" value="ECO:0007669"/>
    <property type="project" value="TreeGrafter"/>
</dbReference>
<dbReference type="PANTHER" id="PTHR12215">
    <property type="entry name" value="PHOSPHOPANTETHEINE TRANSFERASE"/>
    <property type="match status" value="1"/>
</dbReference>
<dbReference type="GO" id="GO:0008897">
    <property type="term" value="F:holo-[acyl-carrier-protein] synthase activity"/>
    <property type="evidence" value="ECO:0007669"/>
    <property type="project" value="InterPro"/>
</dbReference>
<dbReference type="PANTHER" id="PTHR12215:SF10">
    <property type="entry name" value="L-AMINOADIPATE-SEMIALDEHYDE DEHYDROGENASE-PHOSPHOPANTETHEINYL TRANSFERASE"/>
    <property type="match status" value="1"/>
</dbReference>
<dbReference type="Pfam" id="PF01648">
    <property type="entry name" value="ACPS"/>
    <property type="match status" value="1"/>
</dbReference>
<gene>
    <name evidence="5" type="primary">sfp</name>
    <name evidence="5" type="ORF">AUP74_01023</name>
</gene>
<evidence type="ECO:0000256" key="2">
    <source>
        <dbReference type="ARBA" id="ARBA00022679"/>
    </source>
</evidence>
<evidence type="ECO:0000313" key="5">
    <source>
        <dbReference type="EMBL" id="AOS96488.1"/>
    </source>
</evidence>
<dbReference type="OrthoDB" id="9808281at2"/>
<evidence type="ECO:0000313" key="6">
    <source>
        <dbReference type="Proteomes" id="UP000095672"/>
    </source>
</evidence>
<dbReference type="Pfam" id="PF22624">
    <property type="entry name" value="AASDHPPT_N"/>
    <property type="match status" value="1"/>
</dbReference>
<comment type="similarity">
    <text evidence="1">Belongs to the P-Pant transferase superfamily. Gsp/Sfp/HetI/AcpT family.</text>
</comment>
<proteinExistence type="inferred from homology"/>
<dbReference type="PATRIC" id="fig|1769779.3.peg.1042"/>
<dbReference type="GO" id="GO:0000287">
    <property type="term" value="F:magnesium ion binding"/>
    <property type="evidence" value="ECO:0007669"/>
    <property type="project" value="InterPro"/>
</dbReference>
<dbReference type="InterPro" id="IPR037143">
    <property type="entry name" value="4-PPantetheinyl_Trfase_dom_sf"/>
</dbReference>
<dbReference type="InterPro" id="IPR055066">
    <property type="entry name" value="AASDHPPT_N"/>
</dbReference>
<evidence type="ECO:0000259" key="3">
    <source>
        <dbReference type="Pfam" id="PF01648"/>
    </source>
</evidence>
<dbReference type="EC" id="2.7.8.-" evidence="5"/>
<keyword evidence="6" id="KW-1185">Reference proteome</keyword>
<name>A0A1C9W5S5_9GAMM</name>
<keyword evidence="2 5" id="KW-0808">Transferase</keyword>
<feature type="domain" description="4'-phosphopantetheinyl transferase N-terminal" evidence="4">
    <location>
        <begin position="46"/>
        <end position="126"/>
    </location>
</feature>
<dbReference type="AlphaFoldDB" id="A0A1C9W5S5"/>
<accession>A0A1C9W5S5</accession>
<dbReference type="KEGG" id="micc:AUP74_01023"/>
<dbReference type="Gene3D" id="3.90.470.20">
    <property type="entry name" value="4'-phosphopantetheinyl transferase domain"/>
    <property type="match status" value="1"/>
</dbReference>
<dbReference type="GO" id="GO:0019878">
    <property type="term" value="P:lysine biosynthetic process via aminoadipic acid"/>
    <property type="evidence" value="ECO:0007669"/>
    <property type="project" value="TreeGrafter"/>
</dbReference>
<dbReference type="RefSeq" id="WP_158514541.1">
    <property type="nucleotide sequence ID" value="NZ_CP014143.1"/>
</dbReference>
<organism evidence="5 6">
    <name type="scientific">Microbulbifer aggregans</name>
    <dbReference type="NCBI Taxonomy" id="1769779"/>
    <lineage>
        <taxon>Bacteria</taxon>
        <taxon>Pseudomonadati</taxon>
        <taxon>Pseudomonadota</taxon>
        <taxon>Gammaproteobacteria</taxon>
        <taxon>Cellvibrionales</taxon>
        <taxon>Microbulbiferaceae</taxon>
        <taxon>Microbulbifer</taxon>
    </lineage>
</organism>
<evidence type="ECO:0000259" key="4">
    <source>
        <dbReference type="Pfam" id="PF22624"/>
    </source>
</evidence>